<feature type="region of interest" description="Disordered" evidence="5">
    <location>
        <begin position="74"/>
        <end position="109"/>
    </location>
</feature>
<evidence type="ECO:0000256" key="4">
    <source>
        <dbReference type="ARBA" id="ARBA00023136"/>
    </source>
</evidence>
<name>A0AAN6ZV55_9PEZI</name>
<evidence type="ECO:0000256" key="3">
    <source>
        <dbReference type="ARBA" id="ARBA00022989"/>
    </source>
</evidence>
<dbReference type="InterPro" id="IPR004695">
    <property type="entry name" value="SLAC1/Mae1/Ssu1/TehA"/>
</dbReference>
<feature type="region of interest" description="Disordered" evidence="5">
    <location>
        <begin position="1"/>
        <end position="60"/>
    </location>
</feature>
<dbReference type="CDD" id="cd09317">
    <property type="entry name" value="TDT_Mae1_like"/>
    <property type="match status" value="1"/>
</dbReference>
<feature type="transmembrane region" description="Helical" evidence="6">
    <location>
        <begin position="439"/>
        <end position="459"/>
    </location>
</feature>
<reference evidence="7" key="2">
    <citation type="submission" date="2023-05" db="EMBL/GenBank/DDBJ databases">
        <authorList>
            <consortium name="Lawrence Berkeley National Laboratory"/>
            <person name="Steindorff A."/>
            <person name="Hensen N."/>
            <person name="Bonometti L."/>
            <person name="Westerberg I."/>
            <person name="Brannstrom I.O."/>
            <person name="Guillou S."/>
            <person name="Cros-Aarteil S."/>
            <person name="Calhoun S."/>
            <person name="Haridas S."/>
            <person name="Kuo A."/>
            <person name="Mondo S."/>
            <person name="Pangilinan J."/>
            <person name="Riley R."/>
            <person name="Labutti K."/>
            <person name="Andreopoulos B."/>
            <person name="Lipzen A."/>
            <person name="Chen C."/>
            <person name="Yanf M."/>
            <person name="Daum C."/>
            <person name="Ng V."/>
            <person name="Clum A."/>
            <person name="Ohm R."/>
            <person name="Martin F."/>
            <person name="Silar P."/>
            <person name="Natvig D."/>
            <person name="Lalanne C."/>
            <person name="Gautier V."/>
            <person name="Ament-Velasquez S.L."/>
            <person name="Kruys A."/>
            <person name="Hutchinson M.I."/>
            <person name="Powell A.J."/>
            <person name="Barry K."/>
            <person name="Miller A.N."/>
            <person name="Grigoriev I.V."/>
            <person name="Debuchy R."/>
            <person name="Gladieux P."/>
            <person name="Thoren M.H."/>
            <person name="Johannesson H."/>
        </authorList>
    </citation>
    <scope>NUCLEOTIDE SEQUENCE</scope>
    <source>
        <strain evidence="7">CBS 538.74</strain>
    </source>
</reference>
<dbReference type="Gene3D" id="1.50.10.150">
    <property type="entry name" value="Voltage-dependent anion channel"/>
    <property type="match status" value="1"/>
</dbReference>
<dbReference type="InterPro" id="IPR038665">
    <property type="entry name" value="Voltage-dep_anion_channel_sf"/>
</dbReference>
<accession>A0AAN6ZV55</accession>
<comment type="subcellular location">
    <subcellularLocation>
        <location evidence="1">Membrane</location>
        <topology evidence="1">Multi-pass membrane protein</topology>
    </subcellularLocation>
</comment>
<feature type="transmembrane region" description="Helical" evidence="6">
    <location>
        <begin position="232"/>
        <end position="254"/>
    </location>
</feature>
<evidence type="ECO:0000313" key="7">
    <source>
        <dbReference type="EMBL" id="KAK4152092.1"/>
    </source>
</evidence>
<feature type="transmembrane region" description="Helical" evidence="6">
    <location>
        <begin position="291"/>
        <end position="316"/>
    </location>
</feature>
<keyword evidence="4 6" id="KW-0472">Membrane</keyword>
<dbReference type="AlphaFoldDB" id="A0AAN6ZV55"/>
<feature type="transmembrane region" description="Helical" evidence="6">
    <location>
        <begin position="266"/>
        <end position="285"/>
    </location>
</feature>
<dbReference type="GO" id="GO:0015140">
    <property type="term" value="F:malate transmembrane transporter activity"/>
    <property type="evidence" value="ECO:0007669"/>
    <property type="project" value="InterPro"/>
</dbReference>
<comment type="caution">
    <text evidence="7">The sequence shown here is derived from an EMBL/GenBank/DDBJ whole genome shotgun (WGS) entry which is preliminary data.</text>
</comment>
<evidence type="ECO:0000256" key="6">
    <source>
        <dbReference type="SAM" id="Phobius"/>
    </source>
</evidence>
<gene>
    <name evidence="7" type="ORF">C8A00DRAFT_16562</name>
</gene>
<reference evidence="7" key="1">
    <citation type="journal article" date="2023" name="Mol. Phylogenet. Evol.">
        <title>Genome-scale phylogeny and comparative genomics of the fungal order Sordariales.</title>
        <authorList>
            <person name="Hensen N."/>
            <person name="Bonometti L."/>
            <person name="Westerberg I."/>
            <person name="Brannstrom I.O."/>
            <person name="Guillou S."/>
            <person name="Cros-Aarteil S."/>
            <person name="Calhoun S."/>
            <person name="Haridas S."/>
            <person name="Kuo A."/>
            <person name="Mondo S."/>
            <person name="Pangilinan J."/>
            <person name="Riley R."/>
            <person name="LaButti K."/>
            <person name="Andreopoulos B."/>
            <person name="Lipzen A."/>
            <person name="Chen C."/>
            <person name="Yan M."/>
            <person name="Daum C."/>
            <person name="Ng V."/>
            <person name="Clum A."/>
            <person name="Steindorff A."/>
            <person name="Ohm R.A."/>
            <person name="Martin F."/>
            <person name="Silar P."/>
            <person name="Natvig D.O."/>
            <person name="Lalanne C."/>
            <person name="Gautier V."/>
            <person name="Ament-Velasquez S.L."/>
            <person name="Kruys A."/>
            <person name="Hutchinson M.I."/>
            <person name="Powell A.J."/>
            <person name="Barry K."/>
            <person name="Miller A.N."/>
            <person name="Grigoriev I.V."/>
            <person name="Debuchy R."/>
            <person name="Gladieux P."/>
            <person name="Hiltunen Thoren M."/>
            <person name="Johannesson H."/>
        </authorList>
    </citation>
    <scope>NUCLEOTIDE SEQUENCE</scope>
    <source>
        <strain evidence="7">CBS 538.74</strain>
    </source>
</reference>
<feature type="transmembrane region" description="Helical" evidence="6">
    <location>
        <begin position="378"/>
        <end position="401"/>
    </location>
</feature>
<dbReference type="Pfam" id="PF03595">
    <property type="entry name" value="SLAC1"/>
    <property type="match status" value="1"/>
</dbReference>
<feature type="compositionally biased region" description="Polar residues" evidence="5">
    <location>
        <begin position="25"/>
        <end position="49"/>
    </location>
</feature>
<dbReference type="PANTHER" id="PTHR31162">
    <property type="entry name" value="MALIC ACID TRANSPORT PROTEIN-RELATED"/>
    <property type="match status" value="1"/>
</dbReference>
<evidence type="ECO:0008006" key="9">
    <source>
        <dbReference type="Google" id="ProtNLM"/>
    </source>
</evidence>
<feature type="transmembrane region" description="Helical" evidence="6">
    <location>
        <begin position="121"/>
        <end position="140"/>
    </location>
</feature>
<evidence type="ECO:0000313" key="8">
    <source>
        <dbReference type="Proteomes" id="UP001302745"/>
    </source>
</evidence>
<organism evidence="7 8">
    <name type="scientific">Chaetomidium leptoderma</name>
    <dbReference type="NCBI Taxonomy" id="669021"/>
    <lineage>
        <taxon>Eukaryota</taxon>
        <taxon>Fungi</taxon>
        <taxon>Dikarya</taxon>
        <taxon>Ascomycota</taxon>
        <taxon>Pezizomycotina</taxon>
        <taxon>Sordariomycetes</taxon>
        <taxon>Sordariomycetidae</taxon>
        <taxon>Sordariales</taxon>
        <taxon>Chaetomiaceae</taxon>
        <taxon>Chaetomidium</taxon>
    </lineage>
</organism>
<keyword evidence="8" id="KW-1185">Reference proteome</keyword>
<sequence length="482" mass="52718">MSTPLPGSSVFDSSPESNRPRLQRSHSSQEGTDISYQVQTPSGRSSADYNDSHLDDLEKSLPIDTIPSLHLQSLHSQRGSSHDNKTHETGPPPKTKSITPAEPPPPQPRLSIRARLAHFTWAWYTLTMSTGGLALLIQAQPHAFPGLSQIGLAVYVVNIVVFVLVTTALAARFALFRGTLVRSLTHPREGFFFPTFFLSLATLITSTQRYCVPPDPEVARDSAGRLLGAIRIAFWIYVALTTSVAVGQYSYVFATTHSFGLQTMMPTWILPIFPIMLSGTIASVISETQPAASGVSIVVAGLTCQGLGIAVAFMMYAHMVGRLMQSGLPNREHRTGLFMCVGPPAFTALAFIGMARGLPENFDHDMDGLIDTNFIETLGLIGAGFLWALSFWWFGIAILAVAQSPPKHFHLGWWAAVFPNTGFTLATISLGAAFQNDAILWFSTAMSILLVLTYLFVLYHHVRAVIVQDIMYPGRDEDVEDH</sequence>
<evidence type="ECO:0000256" key="1">
    <source>
        <dbReference type="ARBA" id="ARBA00004141"/>
    </source>
</evidence>
<dbReference type="InterPro" id="IPR030185">
    <property type="entry name" value="Mae1"/>
</dbReference>
<evidence type="ECO:0000256" key="5">
    <source>
        <dbReference type="SAM" id="MobiDB-lite"/>
    </source>
</evidence>
<feature type="compositionally biased region" description="Basic and acidic residues" evidence="5">
    <location>
        <begin position="50"/>
        <end position="60"/>
    </location>
</feature>
<feature type="transmembrane region" description="Helical" evidence="6">
    <location>
        <begin position="152"/>
        <end position="171"/>
    </location>
</feature>
<feature type="compositionally biased region" description="Polar residues" evidence="5">
    <location>
        <begin position="1"/>
        <end position="17"/>
    </location>
</feature>
<dbReference type="Proteomes" id="UP001302745">
    <property type="component" value="Unassembled WGS sequence"/>
</dbReference>
<dbReference type="GO" id="GO:0016020">
    <property type="term" value="C:membrane"/>
    <property type="evidence" value="ECO:0007669"/>
    <property type="project" value="UniProtKB-SubCell"/>
</dbReference>
<evidence type="ECO:0000256" key="2">
    <source>
        <dbReference type="ARBA" id="ARBA00022692"/>
    </source>
</evidence>
<protein>
    <recommendedName>
        <fullName evidence="9">Malic acid transport protein</fullName>
    </recommendedName>
</protein>
<feature type="transmembrane region" description="Helical" evidence="6">
    <location>
        <begin position="413"/>
        <end position="433"/>
    </location>
</feature>
<feature type="transmembrane region" description="Helical" evidence="6">
    <location>
        <begin position="337"/>
        <end position="358"/>
    </location>
</feature>
<dbReference type="PANTHER" id="PTHR31162:SF0">
    <property type="entry name" value="MALIC ACID TRANSPORT PROTEIN"/>
    <property type="match status" value="1"/>
</dbReference>
<dbReference type="EMBL" id="MU856987">
    <property type="protein sequence ID" value="KAK4152092.1"/>
    <property type="molecule type" value="Genomic_DNA"/>
</dbReference>
<keyword evidence="2 6" id="KW-0812">Transmembrane</keyword>
<proteinExistence type="predicted"/>
<keyword evidence="3 6" id="KW-1133">Transmembrane helix</keyword>